<dbReference type="Pfam" id="PF17921">
    <property type="entry name" value="Integrase_H2C2"/>
    <property type="match status" value="1"/>
</dbReference>
<dbReference type="Proteomes" id="UP000663841">
    <property type="component" value="Unassembled WGS sequence"/>
</dbReference>
<feature type="compositionally biased region" description="Basic residues" evidence="1">
    <location>
        <begin position="318"/>
        <end position="334"/>
    </location>
</feature>
<feature type="region of interest" description="Disordered" evidence="1">
    <location>
        <begin position="1"/>
        <end position="20"/>
    </location>
</feature>
<evidence type="ECO:0000256" key="1">
    <source>
        <dbReference type="SAM" id="MobiDB-lite"/>
    </source>
</evidence>
<comment type="caution">
    <text evidence="3">The sequence shown here is derived from an EMBL/GenBank/DDBJ whole genome shotgun (WGS) entry which is preliminary data.</text>
</comment>
<dbReference type="InterPro" id="IPR041588">
    <property type="entry name" value="Integrase_H2C2"/>
</dbReference>
<evidence type="ECO:0000313" key="3">
    <source>
        <dbReference type="EMBL" id="CAE6424158.1"/>
    </source>
</evidence>
<feature type="region of interest" description="Disordered" evidence="1">
    <location>
        <begin position="316"/>
        <end position="360"/>
    </location>
</feature>
<accession>A0A8H2XFW0</accession>
<dbReference type="AlphaFoldDB" id="A0A8H2XFW0"/>
<reference evidence="3" key="1">
    <citation type="submission" date="2021-01" db="EMBL/GenBank/DDBJ databases">
        <authorList>
            <person name="Kaushik A."/>
        </authorList>
    </citation>
    <scope>NUCLEOTIDE SEQUENCE</scope>
    <source>
        <strain evidence="3">AG3-T5</strain>
    </source>
</reference>
<organism evidence="3 4">
    <name type="scientific">Rhizoctonia solani</name>
    <dbReference type="NCBI Taxonomy" id="456999"/>
    <lineage>
        <taxon>Eukaryota</taxon>
        <taxon>Fungi</taxon>
        <taxon>Dikarya</taxon>
        <taxon>Basidiomycota</taxon>
        <taxon>Agaricomycotina</taxon>
        <taxon>Agaricomycetes</taxon>
        <taxon>Cantharellales</taxon>
        <taxon>Ceratobasidiaceae</taxon>
        <taxon>Rhizoctonia</taxon>
    </lineage>
</organism>
<sequence length="593" mass="66517">MPSTLREDQSITQETDSYNSALHTGAPARARLFSLGILDNLPPVESNDGWKIFPCILHQISTANTNDDNPPNTYSKHGYWQQPTGLNQVNKRRESSSKNTTPVEMIRPDLIGSSHSFLERGGSATPITSVTPWSSPSATPSDSPVCSAIHWKHQQVVNFDQPESIRFPSVLRSDYSKNKCRLVYETNLSNELRSLRHRFLTHEMSRQRLLGGSLLLDTQPSTQLPKVDQIFVADDHIHLCGDDRPRYIDRPLEKNTFPGQGSPSNFVTTPVTHPAGFQSGILRSSSLLTSTGRSERAYIPIDCDDCPFVPQDVPSYMSHRKPHRQHTIARRTSRHAGAEVYSHSSHTSLRSGNDRSRGSLMDRHLDVDHSFTSSVLQKVTLEDPTFHSLYSKPASNKESIHSTTAEGTVLAKETRVKHRELPSRHEFMAAIDAYLSALSSKKLPKALITQSLYEDVIFNLRREKDGLPGIGTPQFRFWCRKHFVLKTIPRLRLREQVEIPHSVIALPIGNQEHGDSGEVEVVTHEGQPVVTREIIYDVLSKCHALANHAGRDKTTAVVKQNYSWVPKVLIGDFIKLCPFCCSKKPSGVTWTHS</sequence>
<dbReference type="EMBL" id="CAJMWW010000078">
    <property type="protein sequence ID" value="CAE6424158.1"/>
    <property type="molecule type" value="Genomic_DNA"/>
</dbReference>
<evidence type="ECO:0000259" key="2">
    <source>
        <dbReference type="Pfam" id="PF17921"/>
    </source>
</evidence>
<name>A0A8H2XFW0_9AGAM</name>
<gene>
    <name evidence="3" type="ORF">RDB_LOCUS51158</name>
</gene>
<feature type="domain" description="Integrase zinc-binding" evidence="2">
    <location>
        <begin position="532"/>
        <end position="585"/>
    </location>
</feature>
<protein>
    <recommendedName>
        <fullName evidence="2">Integrase zinc-binding domain-containing protein</fullName>
    </recommendedName>
</protein>
<feature type="compositionally biased region" description="Polar residues" evidence="1">
    <location>
        <begin position="342"/>
        <end position="351"/>
    </location>
</feature>
<evidence type="ECO:0000313" key="4">
    <source>
        <dbReference type="Proteomes" id="UP000663841"/>
    </source>
</evidence>
<feature type="compositionally biased region" description="Polar residues" evidence="1">
    <location>
        <begin position="10"/>
        <end position="20"/>
    </location>
</feature>
<proteinExistence type="predicted"/>